<protein>
    <submittedName>
        <fullName evidence="2">Uncharacterized protein</fullName>
    </submittedName>
</protein>
<dbReference type="EMBL" id="JBBPEH010000011">
    <property type="protein sequence ID" value="KAK7532281.1"/>
    <property type="molecule type" value="Genomic_DNA"/>
</dbReference>
<organism evidence="2 3">
    <name type="scientific">Phyllosticta citribraziliensis</name>
    <dbReference type="NCBI Taxonomy" id="989973"/>
    <lineage>
        <taxon>Eukaryota</taxon>
        <taxon>Fungi</taxon>
        <taxon>Dikarya</taxon>
        <taxon>Ascomycota</taxon>
        <taxon>Pezizomycotina</taxon>
        <taxon>Dothideomycetes</taxon>
        <taxon>Dothideomycetes incertae sedis</taxon>
        <taxon>Botryosphaeriales</taxon>
        <taxon>Phyllostictaceae</taxon>
        <taxon>Phyllosticta</taxon>
    </lineage>
</organism>
<feature type="region of interest" description="Disordered" evidence="1">
    <location>
        <begin position="1"/>
        <end position="26"/>
    </location>
</feature>
<keyword evidence="3" id="KW-1185">Reference proteome</keyword>
<dbReference type="Proteomes" id="UP001360953">
    <property type="component" value="Unassembled WGS sequence"/>
</dbReference>
<reference evidence="2 3" key="1">
    <citation type="submission" date="2024-04" db="EMBL/GenBank/DDBJ databases">
        <title>Phyllosticta paracitricarpa is synonymous to the EU quarantine fungus P. citricarpa based on phylogenomic analyses.</title>
        <authorList>
            <consortium name="Lawrence Berkeley National Laboratory"/>
            <person name="Van ingen-buijs V.A."/>
            <person name="Van westerhoven A.C."/>
            <person name="Haridas S."/>
            <person name="Skiadas P."/>
            <person name="Martin F."/>
            <person name="Groenewald J.Z."/>
            <person name="Crous P.W."/>
            <person name="Seidl M.F."/>
        </authorList>
    </citation>
    <scope>NUCLEOTIDE SEQUENCE [LARGE SCALE GENOMIC DNA]</scope>
    <source>
        <strain evidence="2 3">CPC 17464</strain>
    </source>
</reference>
<evidence type="ECO:0000256" key="1">
    <source>
        <dbReference type="SAM" id="MobiDB-lite"/>
    </source>
</evidence>
<evidence type="ECO:0000313" key="2">
    <source>
        <dbReference type="EMBL" id="KAK7532281.1"/>
    </source>
</evidence>
<comment type="caution">
    <text evidence="2">The sequence shown here is derived from an EMBL/GenBank/DDBJ whole genome shotgun (WGS) entry which is preliminary data.</text>
</comment>
<dbReference type="RefSeq" id="XP_066651949.1">
    <property type="nucleotide sequence ID" value="XM_066793623.1"/>
</dbReference>
<dbReference type="PANTHER" id="PTHR37048:SF2">
    <property type="entry name" value="QUESTIONABLE PROTEIN"/>
    <property type="match status" value="1"/>
</dbReference>
<name>A0ABR1LAK6_9PEZI</name>
<gene>
    <name evidence="2" type="ORF">J3D65DRAFT_100457</name>
</gene>
<accession>A0ABR1LAK6</accession>
<sequence>MPARMGESSTWVPGMGQDGRGRKREPYPTPGMVCYLHKDIDSHVLKRQVSKMDYTEILGHPVVILAPSPRSGQVVFAKITTFGGKSLDERCGQGDAGTKLRNQYLPIRDGDKECSGDVPVLEVKGGRRFDRQSFVNGARKNILSIEAFHLPPFRKTTSVGVEFELTRDSLKAIVEHYEGMTEREAFLWPSI</sequence>
<dbReference type="GeneID" id="92026529"/>
<dbReference type="PANTHER" id="PTHR37048">
    <property type="entry name" value="QUESTIONABLE PROTEIN"/>
    <property type="match status" value="1"/>
</dbReference>
<evidence type="ECO:0000313" key="3">
    <source>
        <dbReference type="Proteomes" id="UP001360953"/>
    </source>
</evidence>
<proteinExistence type="predicted"/>